<reference evidence="2" key="1">
    <citation type="submission" date="2020-08" db="EMBL/GenBank/DDBJ databases">
        <title>Multicomponent nature underlies the extraordinary mechanical properties of spider dragline silk.</title>
        <authorList>
            <person name="Kono N."/>
            <person name="Nakamura H."/>
            <person name="Mori M."/>
            <person name="Yoshida Y."/>
            <person name="Ohtoshi R."/>
            <person name="Malay A.D."/>
            <person name="Moran D.A.P."/>
            <person name="Tomita M."/>
            <person name="Numata K."/>
            <person name="Arakawa K."/>
        </authorList>
    </citation>
    <scope>NUCLEOTIDE SEQUENCE</scope>
</reference>
<organism evidence="2 3">
    <name type="scientific">Nephila pilipes</name>
    <name type="common">Giant wood spider</name>
    <name type="synonym">Nephila maculata</name>
    <dbReference type="NCBI Taxonomy" id="299642"/>
    <lineage>
        <taxon>Eukaryota</taxon>
        <taxon>Metazoa</taxon>
        <taxon>Ecdysozoa</taxon>
        <taxon>Arthropoda</taxon>
        <taxon>Chelicerata</taxon>
        <taxon>Arachnida</taxon>
        <taxon>Araneae</taxon>
        <taxon>Araneomorphae</taxon>
        <taxon>Entelegynae</taxon>
        <taxon>Araneoidea</taxon>
        <taxon>Nephilidae</taxon>
        <taxon>Nephila</taxon>
    </lineage>
</organism>
<sequence length="115" mass="13154">MLKQRWFGFAWHQRNSSVAMLALPCLLCQPRNGKNFKWEEESSDREESGVMKGARSSLPKNAGERSNTATRATAYFVLGPCHFFSAWQPWLAFKVNEVRLSRSCFHTKYPPAAGR</sequence>
<name>A0A8X6QNT2_NEPPI</name>
<feature type="compositionally biased region" description="Basic and acidic residues" evidence="1">
    <location>
        <begin position="38"/>
        <end position="49"/>
    </location>
</feature>
<keyword evidence="3" id="KW-1185">Reference proteome</keyword>
<dbReference type="Proteomes" id="UP000887013">
    <property type="component" value="Unassembled WGS sequence"/>
</dbReference>
<feature type="region of interest" description="Disordered" evidence="1">
    <location>
        <begin position="38"/>
        <end position="65"/>
    </location>
</feature>
<evidence type="ECO:0000313" key="3">
    <source>
        <dbReference type="Proteomes" id="UP000887013"/>
    </source>
</evidence>
<comment type="caution">
    <text evidence="2">The sequence shown here is derived from an EMBL/GenBank/DDBJ whole genome shotgun (WGS) entry which is preliminary data.</text>
</comment>
<dbReference type="AlphaFoldDB" id="A0A8X6QNT2"/>
<protein>
    <submittedName>
        <fullName evidence="2">Uncharacterized protein</fullName>
    </submittedName>
</protein>
<accession>A0A8X6QNT2</accession>
<evidence type="ECO:0000256" key="1">
    <source>
        <dbReference type="SAM" id="MobiDB-lite"/>
    </source>
</evidence>
<evidence type="ECO:0000313" key="2">
    <source>
        <dbReference type="EMBL" id="GFU34614.1"/>
    </source>
</evidence>
<proteinExistence type="predicted"/>
<dbReference type="EMBL" id="BMAW01130321">
    <property type="protein sequence ID" value="GFU34614.1"/>
    <property type="molecule type" value="Genomic_DNA"/>
</dbReference>
<gene>
    <name evidence="2" type="ORF">NPIL_408151</name>
</gene>